<dbReference type="EMBL" id="MPZN01000016">
    <property type="protein sequence ID" value="PPL19259.1"/>
    <property type="molecule type" value="Genomic_DNA"/>
</dbReference>
<gene>
    <name evidence="4" type="ORF">GY24_06705</name>
</gene>
<evidence type="ECO:0000313" key="5">
    <source>
        <dbReference type="Proteomes" id="UP000237755"/>
    </source>
</evidence>
<name>A0ABX5AXK1_9MICO</name>
<dbReference type="InterPro" id="IPR007569">
    <property type="entry name" value="DUF559"/>
</dbReference>
<feature type="domain" description="DUF559" evidence="2">
    <location>
        <begin position="187"/>
        <end position="281"/>
    </location>
</feature>
<keyword evidence="5" id="KW-1185">Reference proteome</keyword>
<feature type="domain" description="AbiEi antitoxin N-terminal" evidence="3">
    <location>
        <begin position="19"/>
        <end position="59"/>
    </location>
</feature>
<reference evidence="4 5" key="1">
    <citation type="journal article" date="2008" name="Int. J. Syst. Evol. Microbiol.">
        <title>Leifsonia pindariensis sp. nov., isolated from the Pindari glacier of the Indian Himalayas, and emended description of the genus Leifsonia.</title>
        <authorList>
            <person name="Reddy G.S."/>
            <person name="Prabagaran S.R."/>
            <person name="Shivaji S."/>
        </authorList>
    </citation>
    <scope>NUCLEOTIDE SEQUENCE [LARGE SCALE GENOMIC DNA]</scope>
    <source>
        <strain evidence="4 5">PON 10</strain>
    </source>
</reference>
<evidence type="ECO:0000259" key="2">
    <source>
        <dbReference type="Pfam" id="PF04480"/>
    </source>
</evidence>
<evidence type="ECO:0008006" key="6">
    <source>
        <dbReference type="Google" id="ProtNLM"/>
    </source>
</evidence>
<dbReference type="InterPro" id="IPR011335">
    <property type="entry name" value="Restrct_endonuc-II-like"/>
</dbReference>
<dbReference type="Proteomes" id="UP000237755">
    <property type="component" value="Unassembled WGS sequence"/>
</dbReference>
<protein>
    <recommendedName>
        <fullName evidence="6">DUF559 domain-containing protein</fullName>
    </recommendedName>
</protein>
<dbReference type="Pfam" id="PF13338">
    <property type="entry name" value="AbiEi_4"/>
    <property type="match status" value="1"/>
</dbReference>
<dbReference type="SUPFAM" id="SSF52980">
    <property type="entry name" value="Restriction endonuclease-like"/>
    <property type="match status" value="1"/>
</dbReference>
<dbReference type="Pfam" id="PF04480">
    <property type="entry name" value="DUF559"/>
    <property type="match status" value="1"/>
</dbReference>
<evidence type="ECO:0000259" key="3">
    <source>
        <dbReference type="Pfam" id="PF13338"/>
    </source>
</evidence>
<organism evidence="4 5">
    <name type="scientific">Microterricola pindariensis</name>
    <dbReference type="NCBI Taxonomy" id="478010"/>
    <lineage>
        <taxon>Bacteria</taxon>
        <taxon>Bacillati</taxon>
        <taxon>Actinomycetota</taxon>
        <taxon>Actinomycetes</taxon>
        <taxon>Micrococcales</taxon>
        <taxon>Microbacteriaceae</taxon>
        <taxon>Microterricola</taxon>
    </lineage>
</organism>
<feature type="region of interest" description="Disordered" evidence="1">
    <location>
        <begin position="295"/>
        <end position="320"/>
    </location>
</feature>
<proteinExistence type="predicted"/>
<accession>A0ABX5AXK1</accession>
<sequence>MGDTQCMLTPVEVAAQCRSLGGVARTAELRARGASRHCLRRAVHDGSIERLREGIYALPDIGQSRRAAILHGGVLGCVSAAQAAGLWVMPFTGLHVWLTPTGHERAHEDCQCVAHWSEAIAFRRNRAVMTVPLALEQMAFCLGREAFFVALESALFQHKISAAEIRSLRALLPQGFDDLFHLATASAESGLESLIRYRLAAHGITVRAQVVIPTVGRVDFVVDGWLIIEADGKGNHEAPGQRHRDRRRDARAAALGYDTLRFDYALIVHDWPSVEAAVLGALRARASRIVASERMRGGTRRRKGLKPTVRAVASADRPQR</sequence>
<evidence type="ECO:0000256" key="1">
    <source>
        <dbReference type="SAM" id="MobiDB-lite"/>
    </source>
</evidence>
<evidence type="ECO:0000313" key="4">
    <source>
        <dbReference type="EMBL" id="PPL19259.1"/>
    </source>
</evidence>
<dbReference type="InterPro" id="IPR025159">
    <property type="entry name" value="AbiEi_N"/>
</dbReference>
<comment type="caution">
    <text evidence="4">The sequence shown here is derived from an EMBL/GenBank/DDBJ whole genome shotgun (WGS) entry which is preliminary data.</text>
</comment>
<dbReference type="Gene3D" id="3.40.960.10">
    <property type="entry name" value="VSR Endonuclease"/>
    <property type="match status" value="1"/>
</dbReference>